<dbReference type="GO" id="GO:0008540">
    <property type="term" value="C:proteasome regulatory particle, base subcomplex"/>
    <property type="evidence" value="ECO:0007669"/>
    <property type="project" value="TreeGrafter"/>
</dbReference>
<organism evidence="3 4">
    <name type="scientific">Vigna mungo</name>
    <name type="common">Black gram</name>
    <name type="synonym">Phaseolus mungo</name>
    <dbReference type="NCBI Taxonomy" id="3915"/>
    <lineage>
        <taxon>Eukaryota</taxon>
        <taxon>Viridiplantae</taxon>
        <taxon>Streptophyta</taxon>
        <taxon>Embryophyta</taxon>
        <taxon>Tracheophyta</taxon>
        <taxon>Spermatophyta</taxon>
        <taxon>Magnoliopsida</taxon>
        <taxon>eudicotyledons</taxon>
        <taxon>Gunneridae</taxon>
        <taxon>Pentapetalae</taxon>
        <taxon>rosids</taxon>
        <taxon>fabids</taxon>
        <taxon>Fabales</taxon>
        <taxon>Fabaceae</taxon>
        <taxon>Papilionoideae</taxon>
        <taxon>50 kb inversion clade</taxon>
        <taxon>NPAAA clade</taxon>
        <taxon>indigoferoid/millettioid clade</taxon>
        <taxon>Phaseoleae</taxon>
        <taxon>Vigna</taxon>
    </lineage>
</organism>
<evidence type="ECO:0000313" key="4">
    <source>
        <dbReference type="Proteomes" id="UP001374535"/>
    </source>
</evidence>
<protein>
    <submittedName>
        <fullName evidence="3">Uncharacterized protein</fullName>
    </submittedName>
</protein>
<evidence type="ECO:0000256" key="1">
    <source>
        <dbReference type="ARBA" id="ARBA00022737"/>
    </source>
</evidence>
<dbReference type="PANTHER" id="PTHR10943:SF1">
    <property type="entry name" value="26S PROTEASOME NON-ATPASE REGULATORY SUBUNIT 2"/>
    <property type="match status" value="1"/>
</dbReference>
<dbReference type="GO" id="GO:0005634">
    <property type="term" value="C:nucleus"/>
    <property type="evidence" value="ECO:0007669"/>
    <property type="project" value="TreeGrafter"/>
</dbReference>
<dbReference type="PANTHER" id="PTHR10943">
    <property type="entry name" value="26S PROTEASOME NON-ATPASE REGULATORY SUBUNIT"/>
    <property type="match status" value="1"/>
</dbReference>
<dbReference type="GO" id="GO:0034515">
    <property type="term" value="C:proteasome storage granule"/>
    <property type="evidence" value="ECO:0007669"/>
    <property type="project" value="TreeGrafter"/>
</dbReference>
<dbReference type="SUPFAM" id="SSF48371">
    <property type="entry name" value="ARM repeat"/>
    <property type="match status" value="1"/>
</dbReference>
<evidence type="ECO:0000256" key="2">
    <source>
        <dbReference type="ARBA" id="ARBA00022942"/>
    </source>
</evidence>
<dbReference type="InterPro" id="IPR016024">
    <property type="entry name" value="ARM-type_fold"/>
</dbReference>
<dbReference type="EMBL" id="CP144695">
    <property type="protein sequence ID" value="WVZ07830.1"/>
    <property type="molecule type" value="Genomic_DNA"/>
</dbReference>
<reference evidence="3 4" key="1">
    <citation type="journal article" date="2023" name="Life. Sci Alliance">
        <title>Evolutionary insights into 3D genome organization and epigenetic landscape of Vigna mungo.</title>
        <authorList>
            <person name="Junaid A."/>
            <person name="Singh B."/>
            <person name="Bhatia S."/>
        </authorList>
    </citation>
    <scope>NUCLEOTIDE SEQUENCE [LARGE SCALE GENOMIC DNA]</scope>
    <source>
        <strain evidence="3">Urdbean</strain>
    </source>
</reference>
<evidence type="ECO:0000313" key="3">
    <source>
        <dbReference type="EMBL" id="WVZ07830.1"/>
    </source>
</evidence>
<proteinExistence type="predicted"/>
<keyword evidence="1" id="KW-0677">Repeat</keyword>
<keyword evidence="4" id="KW-1185">Reference proteome</keyword>
<keyword evidence="2" id="KW-0647">Proteasome</keyword>
<accession>A0AAQ3NCX1</accession>
<gene>
    <name evidence="3" type="ORF">V8G54_021176</name>
</gene>
<dbReference type="GO" id="GO:0043161">
    <property type="term" value="P:proteasome-mediated ubiquitin-dependent protein catabolic process"/>
    <property type="evidence" value="ECO:0007669"/>
    <property type="project" value="TreeGrafter"/>
</dbReference>
<dbReference type="Proteomes" id="UP001374535">
    <property type="component" value="Chromosome 6"/>
</dbReference>
<sequence>MSVIIHYVEGSDPPNGLLDTTNSSNECVSCKDKCQITFQVLVEKPRLTLQCGSAGEETLRLTLLRARSGFQCGFGKKFEVEEAEELIVACGIDDQNNETAKRMMKVALSCVQYKQESRPVMSVVVKMLKDKEDTSIRIGVIMGLGIAYAGSQNEQLPEKLTGVLNDSKASLDVLAFTAISLGLIFVGSCNEEIAQAIIYTVMDRSESELGEPLTRLLPLGLGLLYIGKQVQNLLGHCLQHLHKCKTHQGPGVLGIAMVAVAEELGLERTIRSLEHLLQYGEQNIRRAVPLALGLLCISNPKVNVMDTLSRLSHDTDSEVAIVRDVKSL</sequence>
<dbReference type="InterPro" id="IPR011989">
    <property type="entry name" value="ARM-like"/>
</dbReference>
<name>A0AAQ3NCX1_VIGMU</name>
<dbReference type="AlphaFoldDB" id="A0AAQ3NCX1"/>
<dbReference type="Gene3D" id="1.25.10.10">
    <property type="entry name" value="Leucine-rich Repeat Variant"/>
    <property type="match status" value="1"/>
</dbReference>